<evidence type="ECO:0000313" key="2">
    <source>
        <dbReference type="EMBL" id="QNK02132.1"/>
    </source>
</evidence>
<proteinExistence type="predicted"/>
<feature type="transmembrane region" description="Helical" evidence="1">
    <location>
        <begin position="221"/>
        <end position="242"/>
    </location>
</feature>
<dbReference type="Proteomes" id="UP000515873">
    <property type="component" value="Chromosome"/>
</dbReference>
<dbReference type="AlphaFoldDB" id="A0A7G8Q5S4"/>
<dbReference type="InterPro" id="IPR025333">
    <property type="entry name" value="DUF4239"/>
</dbReference>
<dbReference type="Pfam" id="PF14023">
    <property type="entry name" value="Bestrophin-like"/>
    <property type="match status" value="1"/>
</dbReference>
<accession>A0A7G8Q5S4</accession>
<dbReference type="RefSeq" id="WP_187057589.1">
    <property type="nucleotide sequence ID" value="NZ_CP060412.1"/>
</dbReference>
<evidence type="ECO:0000313" key="3">
    <source>
        <dbReference type="Proteomes" id="UP000515873"/>
    </source>
</evidence>
<name>A0A7G8Q5S4_9GAMM</name>
<feature type="transmembrane region" description="Helical" evidence="1">
    <location>
        <begin position="194"/>
        <end position="215"/>
    </location>
</feature>
<organism evidence="2 3">
    <name type="scientific">Dyella telluris</name>
    <dbReference type="NCBI Taxonomy" id="2763498"/>
    <lineage>
        <taxon>Bacteria</taxon>
        <taxon>Pseudomonadati</taxon>
        <taxon>Pseudomonadota</taxon>
        <taxon>Gammaproteobacteria</taxon>
        <taxon>Lysobacterales</taxon>
        <taxon>Rhodanobacteraceae</taxon>
        <taxon>Dyella</taxon>
    </lineage>
</organism>
<protein>
    <recommendedName>
        <fullName evidence="4">DUF4239 domain-containing protein</fullName>
    </recommendedName>
</protein>
<reference evidence="2 3" key="1">
    <citation type="submission" date="2020-08" db="EMBL/GenBank/DDBJ databases">
        <title>Dyella sp. G9 isolated from forest soil.</title>
        <authorList>
            <person name="Fu J."/>
            <person name="Qiu L."/>
        </authorList>
    </citation>
    <scope>NUCLEOTIDE SEQUENCE [LARGE SCALE GENOMIC DNA]</scope>
    <source>
        <strain evidence="2 3">G9</strain>
    </source>
</reference>
<feature type="transmembrane region" description="Helical" evidence="1">
    <location>
        <begin position="40"/>
        <end position="60"/>
    </location>
</feature>
<dbReference type="KEGG" id="dtl:H8F01_02910"/>
<keyword evidence="1" id="KW-0812">Transmembrane</keyword>
<evidence type="ECO:0000256" key="1">
    <source>
        <dbReference type="SAM" id="Phobius"/>
    </source>
</evidence>
<keyword evidence="3" id="KW-1185">Reference proteome</keyword>
<keyword evidence="1" id="KW-0472">Membrane</keyword>
<evidence type="ECO:0008006" key="4">
    <source>
        <dbReference type="Google" id="ProtNLM"/>
    </source>
</evidence>
<keyword evidence="1" id="KW-1133">Transmembrane helix</keyword>
<gene>
    <name evidence="2" type="ORF">H8F01_02910</name>
</gene>
<dbReference type="EMBL" id="CP060412">
    <property type="protein sequence ID" value="QNK02132.1"/>
    <property type="molecule type" value="Genomic_DNA"/>
</dbReference>
<sequence>MLSPASSAIVTFFALVAAALIGTGIRRALPEEHKAQETVQLVQLVIGMLVTFAALMLSLLTASAKTSFDTVTDDFHVFASDLIQLDSTLRAYGGEADRARELLRIYTAAATASTWPHERPPPGDYYPKDLDPKDTTDNLDDVRLDKLLDTAGNEVRRLNATDPYHEALRTEGLEQFARATTAHWKLIEEAHSSISLPFFLTMAFWLFVIFLSFGLVAPHNALALVTVGLGAILLASVVYVIVDFDTLFRGLIIVPSQPMRDALNHLSL</sequence>